<sequence length="104" mass="11683">MRIGINLRGDLAKLSVQELSDRIDVLFAERADVSDSISDLMSVGNKTLYQSGWGLPFGRGLIHASLVYKMTGFFYGGSHKRGLGRLYVIDCELKDLIDECRRRT</sequence>
<evidence type="ECO:0000313" key="1">
    <source>
        <dbReference type="EMBL" id="SOR32200.1"/>
    </source>
</evidence>
<evidence type="ECO:0000313" key="2">
    <source>
        <dbReference type="Proteomes" id="UP000233769"/>
    </source>
</evidence>
<dbReference type="AlphaFoldDB" id="A0A2N9AY20"/>
<reference evidence="2" key="1">
    <citation type="submission" date="2017-10" db="EMBL/GenBank/DDBJ databases">
        <authorList>
            <person name="Regsiter A."/>
            <person name="William W."/>
        </authorList>
    </citation>
    <scope>NUCLEOTIDE SEQUENCE [LARGE SCALE GENOMIC DNA]</scope>
</reference>
<gene>
    <name evidence="1" type="ORF">TK0001_5634</name>
</gene>
<proteinExistence type="predicted"/>
<accession>A0A2N9AY20</accession>
<name>A0A2N9AY20_METEX</name>
<protein>
    <submittedName>
        <fullName evidence="1">Uncharacterized protein</fullName>
    </submittedName>
</protein>
<organism evidence="1 2">
    <name type="scientific">Methylorubrum extorquens</name>
    <name type="common">Methylobacterium dichloromethanicum</name>
    <name type="synonym">Methylobacterium extorquens</name>
    <dbReference type="NCBI Taxonomy" id="408"/>
    <lineage>
        <taxon>Bacteria</taxon>
        <taxon>Pseudomonadati</taxon>
        <taxon>Pseudomonadota</taxon>
        <taxon>Alphaproteobacteria</taxon>
        <taxon>Hyphomicrobiales</taxon>
        <taxon>Methylobacteriaceae</taxon>
        <taxon>Methylorubrum</taxon>
    </lineage>
</organism>
<dbReference type="EMBL" id="LT962688">
    <property type="protein sequence ID" value="SOR32200.1"/>
    <property type="molecule type" value="Genomic_DNA"/>
</dbReference>
<dbReference type="Proteomes" id="UP000233769">
    <property type="component" value="Chromosome tk0001"/>
</dbReference>